<evidence type="ECO:0000313" key="13">
    <source>
        <dbReference type="Proteomes" id="UP000317593"/>
    </source>
</evidence>
<evidence type="ECO:0000256" key="9">
    <source>
        <dbReference type="ARBA" id="ARBA00023306"/>
    </source>
</evidence>
<reference evidence="12 13" key="1">
    <citation type="submission" date="2017-05" db="EMBL/GenBank/DDBJ databases">
        <authorList>
            <person name="Varghese N."/>
            <person name="Submissions S."/>
        </authorList>
    </citation>
    <scope>NUCLEOTIDE SEQUENCE [LARGE SCALE GENOMIC DNA]</scope>
    <source>
        <strain evidence="12 13">DSM 21194</strain>
    </source>
</reference>
<dbReference type="Pfam" id="PF04675">
    <property type="entry name" value="DNA_ligase_A_N"/>
    <property type="match status" value="1"/>
</dbReference>
<keyword evidence="7" id="KW-0233">DNA recombination</keyword>
<evidence type="ECO:0000256" key="3">
    <source>
        <dbReference type="ARBA" id="ARBA00022618"/>
    </source>
</evidence>
<dbReference type="SUPFAM" id="SSF117018">
    <property type="entry name" value="ATP-dependent DNA ligase DNA-binding domain"/>
    <property type="match status" value="1"/>
</dbReference>
<gene>
    <name evidence="12" type="ORF">SAMN06265218_10523</name>
</gene>
<dbReference type="GO" id="GO:0003910">
    <property type="term" value="F:DNA ligase (ATP) activity"/>
    <property type="evidence" value="ECO:0007669"/>
    <property type="project" value="UniProtKB-EC"/>
</dbReference>
<evidence type="ECO:0000256" key="2">
    <source>
        <dbReference type="ARBA" id="ARBA00022598"/>
    </source>
</evidence>
<keyword evidence="13" id="KW-1185">Reference proteome</keyword>
<dbReference type="Gene3D" id="3.30.470.30">
    <property type="entry name" value="DNA ligase/mRNA capping enzyme"/>
    <property type="match status" value="1"/>
</dbReference>
<keyword evidence="5" id="KW-0227">DNA damage</keyword>
<dbReference type="GO" id="GO:0005524">
    <property type="term" value="F:ATP binding"/>
    <property type="evidence" value="ECO:0007669"/>
    <property type="project" value="UniProtKB-KW"/>
</dbReference>
<evidence type="ECO:0000256" key="6">
    <source>
        <dbReference type="ARBA" id="ARBA00022840"/>
    </source>
</evidence>
<dbReference type="Proteomes" id="UP000317593">
    <property type="component" value="Unassembled WGS sequence"/>
</dbReference>
<evidence type="ECO:0000259" key="11">
    <source>
        <dbReference type="PROSITE" id="PS50160"/>
    </source>
</evidence>
<evidence type="ECO:0000256" key="1">
    <source>
        <dbReference type="ARBA" id="ARBA00007572"/>
    </source>
</evidence>
<dbReference type="EMBL" id="FXTH01000005">
    <property type="protein sequence ID" value="SMO54394.1"/>
    <property type="molecule type" value="Genomic_DNA"/>
</dbReference>
<dbReference type="InterPro" id="IPR050191">
    <property type="entry name" value="ATP-dep_DNA_ligase"/>
</dbReference>
<dbReference type="Gene3D" id="1.10.3260.10">
    <property type="entry name" value="DNA ligase, ATP-dependent, N-terminal domain"/>
    <property type="match status" value="1"/>
</dbReference>
<evidence type="ECO:0000256" key="5">
    <source>
        <dbReference type="ARBA" id="ARBA00022763"/>
    </source>
</evidence>
<dbReference type="PANTHER" id="PTHR45674:SF4">
    <property type="entry name" value="DNA LIGASE 1"/>
    <property type="match status" value="1"/>
</dbReference>
<keyword evidence="8" id="KW-0234">DNA repair</keyword>
<dbReference type="OrthoDB" id="9767858at2"/>
<evidence type="ECO:0000313" key="12">
    <source>
        <dbReference type="EMBL" id="SMO54394.1"/>
    </source>
</evidence>
<comment type="similarity">
    <text evidence="1">Belongs to the ATP-dependent DNA ligase family.</text>
</comment>
<keyword evidence="3" id="KW-0132">Cell division</keyword>
<dbReference type="GO" id="GO:0006310">
    <property type="term" value="P:DNA recombination"/>
    <property type="evidence" value="ECO:0007669"/>
    <property type="project" value="UniProtKB-KW"/>
</dbReference>
<proteinExistence type="inferred from homology"/>
<evidence type="ECO:0000256" key="4">
    <source>
        <dbReference type="ARBA" id="ARBA00022741"/>
    </source>
</evidence>
<dbReference type="PANTHER" id="PTHR45674">
    <property type="entry name" value="DNA LIGASE 1/3 FAMILY MEMBER"/>
    <property type="match status" value="1"/>
</dbReference>
<dbReference type="SUPFAM" id="SSF50249">
    <property type="entry name" value="Nucleic acid-binding proteins"/>
    <property type="match status" value="1"/>
</dbReference>
<sequence>MASTPFLELAETVQNMDDAPYRRDKILLCSAYLGSLQTDRDLELSAQFLTEGPFPASSGTRLSVGSRTYSTCAAAFCNIDYEKVFKPCKKALGDAVEAIEKLMANIEDARRKRNPASLTLPEIQSRYEMLYQQSSRRGKQQILRESWASMTPLEIKYFIRIMQSHPLPIHFGSEDMTEALACAFDLPAGRVHYTRMITGSWGRTAILCKNGRIEEATFSPFTPLDLMFPSPFQAHSEFDSSNFVAEEKFNGLRTQVHIKSSQVRLYSPDHGDITQRFPDVVQFFVSLGLPGTVLDGELCSFRNNKLLPFSLIQKRLKSKGSNPDITEKYPVLFIAFDILFDHQKLTLNLPFSERRKLLERRAARYAFPITNQFNIPSRHQIKPLYDQALARGNEGLILKRKDSSYKYGQRDASWLKMEKPPASLQAVIMYAHTDRRKRGRTYSAFTLGIRVDTDDRYEEEFIPIGKARGNLARKVRSRLNRKVKEYAVEKYGPTLGLLPKIVVELEYDDIQVNKRTKANYVLYKPRFSTIRWELAPSDTDSLERVEQLYLDNLEGHQLGQHSTPSFVYQNSN</sequence>
<feature type="domain" description="ATP-dependent DNA ligase family profile" evidence="11">
    <location>
        <begin position="324"/>
        <end position="451"/>
    </location>
</feature>
<dbReference type="Pfam" id="PF01068">
    <property type="entry name" value="DNA_ligase_A_M"/>
    <property type="match status" value="1"/>
</dbReference>
<dbReference type="SUPFAM" id="SSF56091">
    <property type="entry name" value="DNA ligase/mRNA capping enzyme, catalytic domain"/>
    <property type="match status" value="1"/>
</dbReference>
<dbReference type="InterPro" id="IPR012340">
    <property type="entry name" value="NA-bd_OB-fold"/>
</dbReference>
<dbReference type="GO" id="GO:0051301">
    <property type="term" value="P:cell division"/>
    <property type="evidence" value="ECO:0007669"/>
    <property type="project" value="UniProtKB-KW"/>
</dbReference>
<dbReference type="PROSITE" id="PS50160">
    <property type="entry name" value="DNA_LIGASE_A3"/>
    <property type="match status" value="1"/>
</dbReference>
<name>A0A521C4R0_9BACT</name>
<comment type="catalytic activity">
    <reaction evidence="10">
        <text>ATP + (deoxyribonucleotide)n-3'-hydroxyl + 5'-phospho-(deoxyribonucleotide)m = (deoxyribonucleotide)n+m + AMP + diphosphate.</text>
        <dbReference type="EC" id="6.5.1.1"/>
    </reaction>
</comment>
<evidence type="ECO:0000256" key="8">
    <source>
        <dbReference type="ARBA" id="ARBA00023204"/>
    </source>
</evidence>
<keyword evidence="6" id="KW-0067">ATP-binding</keyword>
<keyword evidence="9" id="KW-0131">Cell cycle</keyword>
<dbReference type="InterPro" id="IPR012308">
    <property type="entry name" value="DNA_ligase_ATP-dep_N"/>
</dbReference>
<evidence type="ECO:0000256" key="10">
    <source>
        <dbReference type="ARBA" id="ARBA00034003"/>
    </source>
</evidence>
<dbReference type="RefSeq" id="WP_142713791.1">
    <property type="nucleotide sequence ID" value="NZ_FXTH01000005.1"/>
</dbReference>
<keyword evidence="4" id="KW-0547">Nucleotide-binding</keyword>
<accession>A0A521C4R0</accession>
<dbReference type="GO" id="GO:0003677">
    <property type="term" value="F:DNA binding"/>
    <property type="evidence" value="ECO:0007669"/>
    <property type="project" value="InterPro"/>
</dbReference>
<dbReference type="GO" id="GO:0006281">
    <property type="term" value="P:DNA repair"/>
    <property type="evidence" value="ECO:0007669"/>
    <property type="project" value="UniProtKB-KW"/>
</dbReference>
<organism evidence="12 13">
    <name type="scientific">Fodinibius sediminis</name>
    <dbReference type="NCBI Taxonomy" id="1214077"/>
    <lineage>
        <taxon>Bacteria</taxon>
        <taxon>Pseudomonadati</taxon>
        <taxon>Balneolota</taxon>
        <taxon>Balneolia</taxon>
        <taxon>Balneolales</taxon>
        <taxon>Balneolaceae</taxon>
        <taxon>Fodinibius</taxon>
    </lineage>
</organism>
<dbReference type="AlphaFoldDB" id="A0A521C4R0"/>
<dbReference type="InterPro" id="IPR012310">
    <property type="entry name" value="DNA_ligase_ATP-dep_cent"/>
</dbReference>
<dbReference type="Gene3D" id="2.40.50.140">
    <property type="entry name" value="Nucleic acid-binding proteins"/>
    <property type="match status" value="1"/>
</dbReference>
<keyword evidence="2 12" id="KW-0436">Ligase</keyword>
<protein>
    <submittedName>
        <fullName evidence="12">ATP-dependent DNA ligase</fullName>
    </submittedName>
</protein>
<dbReference type="InterPro" id="IPR036599">
    <property type="entry name" value="DNA_ligase_N_sf"/>
</dbReference>
<evidence type="ECO:0000256" key="7">
    <source>
        <dbReference type="ARBA" id="ARBA00023172"/>
    </source>
</evidence>